<keyword evidence="11 12" id="KW-0472">Membrane</keyword>
<dbReference type="PANTHER" id="PTHR32024">
    <property type="entry name" value="TRK SYSTEM POTASSIUM UPTAKE PROTEIN TRKG-RELATED"/>
    <property type="match status" value="1"/>
</dbReference>
<evidence type="ECO:0000313" key="13">
    <source>
        <dbReference type="EMBL" id="QSG05362.1"/>
    </source>
</evidence>
<keyword evidence="5" id="KW-0997">Cell inner membrane</keyword>
<dbReference type="EMBL" id="CP064787">
    <property type="protein sequence ID" value="QSG05362.1"/>
    <property type="molecule type" value="Genomic_DNA"/>
</dbReference>
<dbReference type="GO" id="GO:0005886">
    <property type="term" value="C:plasma membrane"/>
    <property type="evidence" value="ECO:0007669"/>
    <property type="project" value="UniProtKB-SubCell"/>
</dbReference>
<name>A0A897MXL1_9EURY</name>
<protein>
    <submittedName>
        <fullName evidence="13">Trk-type K+ transport system, membrane component</fullName>
    </submittedName>
</protein>
<evidence type="ECO:0000313" key="14">
    <source>
        <dbReference type="Proteomes" id="UP000663525"/>
    </source>
</evidence>
<feature type="transmembrane region" description="Helical" evidence="12">
    <location>
        <begin position="291"/>
        <end position="316"/>
    </location>
</feature>
<reference evidence="13" key="1">
    <citation type="submission" date="2020-11" db="EMBL/GenBank/DDBJ databases">
        <title>Carbohydrate-dependent, anaerobic sulfur respiration: A novel catabolism in halophilic archaea.</title>
        <authorList>
            <person name="Sorokin D.Y."/>
            <person name="Messina E."/>
            <person name="Smedile F."/>
            <person name="La Cono V."/>
            <person name="Hallsworth J.E."/>
            <person name="Yakimov M.M."/>
        </authorList>
    </citation>
    <scope>NUCLEOTIDE SEQUENCE</scope>
    <source>
        <strain evidence="13">HSR12-1</strain>
    </source>
</reference>
<dbReference type="GO" id="GO:0015379">
    <property type="term" value="F:potassium:chloride symporter activity"/>
    <property type="evidence" value="ECO:0007669"/>
    <property type="project" value="InterPro"/>
</dbReference>
<evidence type="ECO:0000256" key="9">
    <source>
        <dbReference type="ARBA" id="ARBA00022989"/>
    </source>
</evidence>
<feature type="transmembrane region" description="Helical" evidence="12">
    <location>
        <begin position="196"/>
        <end position="215"/>
    </location>
</feature>
<dbReference type="PIRSF" id="PIRSF006247">
    <property type="entry name" value="TrkH"/>
    <property type="match status" value="1"/>
</dbReference>
<keyword evidence="6" id="KW-0633">Potassium transport</keyword>
<keyword evidence="7 12" id="KW-0812">Transmembrane</keyword>
<feature type="transmembrane region" description="Helical" evidence="12">
    <location>
        <begin position="255"/>
        <end position="279"/>
    </location>
</feature>
<dbReference type="Proteomes" id="UP000663525">
    <property type="component" value="Chromosome"/>
</dbReference>
<feature type="transmembrane region" description="Helical" evidence="12">
    <location>
        <begin position="20"/>
        <end position="43"/>
    </location>
</feature>
<evidence type="ECO:0000256" key="8">
    <source>
        <dbReference type="ARBA" id="ARBA00022958"/>
    </source>
</evidence>
<evidence type="ECO:0000256" key="2">
    <source>
        <dbReference type="ARBA" id="ARBA00009137"/>
    </source>
</evidence>
<sequence>MWSVVARYRMATVVDWRVSVGLVGSVFKYLSIPLVLPLAVALLYGNDPLPFLATIVVALALGSALERLRGDRELGHREAFLLVSLTWLAVPVLGTMPYLIADVGTVAHPVNALFESMSGFTTTGATLLGDISVEKHGHAMLLWRQLTQWLGGMGILVLMVAILPELSVGGARLISEESPGVSVDKLRPKIQETARILWLIYIGFTVAAAVVYYGLHLLGLADDMGLYNAVAHALTTLPTGGFSPEARSVEAFSPAVQWAVIAFMIVAGTNFALFWYALIGRPEKLFRNSEFRSYLGTMVAVSALVAGLLFTGLGLATAPEAVGPIPGHLETAVRQGVFQVVAIVTTTGYASMDFNTWDSTAQVVLLFAMFLGGSAGSAAGSIKIIRWYAVERSVLRELFTTVHPEAVRPVRTASGVIDEQTLRGVITFILVFIGIFAVSTVLLLIEGATNPEIGGLSTLEAMSATIATLGNVGPGFGIVGPMDSYLDFSTPAKLYMIGLMWVGRLEILSVLVVFTPNYWR</sequence>
<feature type="transmembrane region" description="Helical" evidence="12">
    <location>
        <begin position="49"/>
        <end position="68"/>
    </location>
</feature>
<comment type="similarity">
    <text evidence="2">Belongs to the TrkH potassium transport family.</text>
</comment>
<evidence type="ECO:0000256" key="6">
    <source>
        <dbReference type="ARBA" id="ARBA00022538"/>
    </source>
</evidence>
<evidence type="ECO:0000256" key="10">
    <source>
        <dbReference type="ARBA" id="ARBA00023065"/>
    </source>
</evidence>
<keyword evidence="9 12" id="KW-1133">Transmembrane helix</keyword>
<organism evidence="13 14">
    <name type="scientific">Halapricum desulfuricans</name>
    <dbReference type="NCBI Taxonomy" id="2841257"/>
    <lineage>
        <taxon>Archaea</taxon>
        <taxon>Methanobacteriati</taxon>
        <taxon>Methanobacteriota</taxon>
        <taxon>Stenosarchaea group</taxon>
        <taxon>Halobacteria</taxon>
        <taxon>Halobacteriales</taxon>
        <taxon>Haloarculaceae</taxon>
        <taxon>Halapricum</taxon>
    </lineage>
</organism>
<keyword evidence="10" id="KW-0406">Ion transport</keyword>
<feature type="transmembrane region" description="Helical" evidence="12">
    <location>
        <begin position="457"/>
        <end position="482"/>
    </location>
</feature>
<feature type="transmembrane region" description="Helical" evidence="12">
    <location>
        <begin position="364"/>
        <end position="389"/>
    </location>
</feature>
<feature type="transmembrane region" description="Helical" evidence="12">
    <location>
        <begin position="80"/>
        <end position="100"/>
    </location>
</feature>
<proteinExistence type="inferred from homology"/>
<evidence type="ECO:0000256" key="4">
    <source>
        <dbReference type="ARBA" id="ARBA00022475"/>
    </source>
</evidence>
<evidence type="ECO:0000256" key="7">
    <source>
        <dbReference type="ARBA" id="ARBA00022692"/>
    </source>
</evidence>
<dbReference type="InterPro" id="IPR003445">
    <property type="entry name" value="Cat_transpt"/>
</dbReference>
<evidence type="ECO:0000256" key="12">
    <source>
        <dbReference type="SAM" id="Phobius"/>
    </source>
</evidence>
<dbReference type="AlphaFoldDB" id="A0A897MXL1"/>
<keyword evidence="3" id="KW-0813">Transport</keyword>
<dbReference type="InterPro" id="IPR008120">
    <property type="entry name" value="Dense_granule_Gra7_protein"/>
</dbReference>
<gene>
    <name evidence="13" type="primary">trkG</name>
    <name evidence="13" type="ORF">HSR121_1015</name>
</gene>
<evidence type="ECO:0000256" key="5">
    <source>
        <dbReference type="ARBA" id="ARBA00022519"/>
    </source>
</evidence>
<dbReference type="Pfam" id="PF02386">
    <property type="entry name" value="TrkH"/>
    <property type="match status" value="1"/>
</dbReference>
<evidence type="ECO:0000256" key="1">
    <source>
        <dbReference type="ARBA" id="ARBA00004429"/>
    </source>
</evidence>
<comment type="subcellular location">
    <subcellularLocation>
        <location evidence="1">Cell inner membrane</location>
        <topology evidence="1">Multi-pass membrane protein</topology>
    </subcellularLocation>
</comment>
<feature type="transmembrane region" description="Helical" evidence="12">
    <location>
        <begin position="425"/>
        <end position="445"/>
    </location>
</feature>
<dbReference type="GO" id="GO:0005576">
    <property type="term" value="C:extracellular region"/>
    <property type="evidence" value="ECO:0007669"/>
    <property type="project" value="InterPro"/>
</dbReference>
<evidence type="ECO:0000256" key="11">
    <source>
        <dbReference type="ARBA" id="ARBA00023136"/>
    </source>
</evidence>
<evidence type="ECO:0000256" key="3">
    <source>
        <dbReference type="ARBA" id="ARBA00022448"/>
    </source>
</evidence>
<dbReference type="PRINTS" id="PR01747">
    <property type="entry name" value="DENSEGRNULE7"/>
</dbReference>
<keyword evidence="4" id="KW-1003">Cell membrane</keyword>
<feature type="transmembrane region" description="Helical" evidence="12">
    <location>
        <begin position="149"/>
        <end position="175"/>
    </location>
</feature>
<accession>A0A897MXL1</accession>
<keyword evidence="8" id="KW-0630">Potassium</keyword>
<dbReference type="PANTHER" id="PTHR32024:SF2">
    <property type="entry name" value="TRK SYSTEM POTASSIUM UPTAKE PROTEIN TRKG-RELATED"/>
    <property type="match status" value="1"/>
</dbReference>
<dbReference type="InterPro" id="IPR004772">
    <property type="entry name" value="TrkH"/>
</dbReference>
<feature type="transmembrane region" description="Helical" evidence="12">
    <location>
        <begin position="494"/>
        <end position="514"/>
    </location>
</feature>